<dbReference type="Gene3D" id="3.30.40.10">
    <property type="entry name" value="Zinc/RING finger domain, C3HC4 (zinc finger)"/>
    <property type="match status" value="1"/>
</dbReference>
<evidence type="ECO:0000256" key="3">
    <source>
        <dbReference type="ARBA" id="ARBA00022833"/>
    </source>
</evidence>
<name>A0AAV6FTN6_9TELE</name>
<dbReference type="Pfam" id="PF00622">
    <property type="entry name" value="SPRY"/>
    <property type="match status" value="1"/>
</dbReference>
<dbReference type="InterPro" id="IPR050143">
    <property type="entry name" value="TRIM/RBCC"/>
</dbReference>
<dbReference type="FunFam" id="2.60.120.920:FF:000004">
    <property type="entry name" value="Butyrophilin subfamily 1 member A1"/>
    <property type="match status" value="1"/>
</dbReference>
<feature type="domain" description="B30.2/SPRY" evidence="7">
    <location>
        <begin position="233"/>
        <end position="429"/>
    </location>
</feature>
<dbReference type="InterPro" id="IPR003877">
    <property type="entry name" value="SPRY_dom"/>
</dbReference>
<dbReference type="InterPro" id="IPR001841">
    <property type="entry name" value="Znf_RING"/>
</dbReference>
<keyword evidence="9" id="KW-1185">Reference proteome</keyword>
<evidence type="ECO:0000259" key="6">
    <source>
        <dbReference type="PROSITE" id="PS50089"/>
    </source>
</evidence>
<dbReference type="InterPro" id="IPR006574">
    <property type="entry name" value="PRY"/>
</dbReference>
<dbReference type="SUPFAM" id="SSF57850">
    <property type="entry name" value="RING/U-box"/>
    <property type="match status" value="1"/>
</dbReference>
<sequence>MAASNKKGMNLREDLTCAICCDLFRDPVMLGCMHHFCKRCISTYWKSIRGGPVPCPQCRQEFPSRQFQTNYLVAGLVDKVRASSNDGYVKNVEKQLKETLDSHRSKREEYINMIRKDKEQVDTLKKVGSELQERIQADFQALHGFLLEEEASLLEQLRREQEEWEQALQRHLEAVKGALRDAEQTVGALQQAMDTRDHSVLVELPDLNSRSSAQVTKGPDFDSNVFSSKYAAPIQYTTWRKMFQVLKPGPAPVTFDEDTAHPSLLLSRDKTSVVELEEIQPYPLHPKRFVQCVNVLGAQGFSSGRHYWEVAVGTKPKWDLGVALESVDRRARVKLCPENGYWTLRLRGGNQYSAGTQPWTPLRLVDRPRRVGVLLDCDERRVAFYDAADMTLLHAFGDGPRGKALAFVSTCVTEPGQRPQPMRFVHLPVEFL</sequence>
<feature type="domain" description="RING-type" evidence="6">
    <location>
        <begin position="17"/>
        <end position="59"/>
    </location>
</feature>
<dbReference type="InterPro" id="IPR017907">
    <property type="entry name" value="Znf_RING_CS"/>
</dbReference>
<accession>A0AAV6FTN6</accession>
<evidence type="ECO:0000313" key="8">
    <source>
        <dbReference type="EMBL" id="KAG5263726.1"/>
    </source>
</evidence>
<organism evidence="8 9">
    <name type="scientific">Alosa alosa</name>
    <name type="common">allis shad</name>
    <dbReference type="NCBI Taxonomy" id="278164"/>
    <lineage>
        <taxon>Eukaryota</taxon>
        <taxon>Metazoa</taxon>
        <taxon>Chordata</taxon>
        <taxon>Craniata</taxon>
        <taxon>Vertebrata</taxon>
        <taxon>Euteleostomi</taxon>
        <taxon>Actinopterygii</taxon>
        <taxon>Neopterygii</taxon>
        <taxon>Teleostei</taxon>
        <taxon>Clupei</taxon>
        <taxon>Clupeiformes</taxon>
        <taxon>Clupeoidei</taxon>
        <taxon>Clupeidae</taxon>
        <taxon>Alosa</taxon>
    </lineage>
</organism>
<dbReference type="PROSITE" id="PS50089">
    <property type="entry name" value="ZF_RING_2"/>
    <property type="match status" value="1"/>
</dbReference>
<dbReference type="Proteomes" id="UP000823561">
    <property type="component" value="Chromosome 21"/>
</dbReference>
<dbReference type="PANTHER" id="PTHR24103">
    <property type="entry name" value="E3 UBIQUITIN-PROTEIN LIGASE TRIM"/>
    <property type="match status" value="1"/>
</dbReference>
<evidence type="ECO:0000256" key="4">
    <source>
        <dbReference type="PROSITE-ProRule" id="PRU00175"/>
    </source>
</evidence>
<dbReference type="InterPro" id="IPR003879">
    <property type="entry name" value="Butyrophylin_SPRY"/>
</dbReference>
<keyword evidence="5" id="KW-0175">Coiled coil</keyword>
<evidence type="ECO:0000256" key="2">
    <source>
        <dbReference type="ARBA" id="ARBA00022771"/>
    </source>
</evidence>
<reference evidence="8" key="1">
    <citation type="submission" date="2020-10" db="EMBL/GenBank/DDBJ databases">
        <title>Chromosome-scale genome assembly of the Allis shad, Alosa alosa.</title>
        <authorList>
            <person name="Margot Z."/>
            <person name="Christophe K."/>
            <person name="Cabau C."/>
            <person name="Louis A."/>
            <person name="Berthelot C."/>
            <person name="Parey E."/>
            <person name="Roest Crollius H."/>
            <person name="Montfort J."/>
            <person name="Robinson-Rechavi M."/>
            <person name="Bucao C."/>
            <person name="Bouchez O."/>
            <person name="Gislard M."/>
            <person name="Lluch J."/>
            <person name="Milhes M."/>
            <person name="Lampietro C."/>
            <person name="Lopez Roques C."/>
            <person name="Donnadieu C."/>
            <person name="Braasch I."/>
            <person name="Desvignes T."/>
            <person name="Postlethwait J."/>
            <person name="Bobe J."/>
            <person name="Guiguen Y."/>
        </authorList>
    </citation>
    <scope>NUCLEOTIDE SEQUENCE</scope>
    <source>
        <strain evidence="8">M-15738</strain>
        <tissue evidence="8">Blood</tissue>
    </source>
</reference>
<dbReference type="InterPro" id="IPR013083">
    <property type="entry name" value="Znf_RING/FYVE/PHD"/>
</dbReference>
<keyword evidence="1" id="KW-0479">Metal-binding</keyword>
<dbReference type="AlphaFoldDB" id="A0AAV6FTN6"/>
<dbReference type="Gene3D" id="2.60.120.920">
    <property type="match status" value="1"/>
</dbReference>
<protein>
    <recommendedName>
        <fullName evidence="10">Zinc-binding protein A33-like</fullName>
    </recommendedName>
</protein>
<dbReference type="SMART" id="SM00449">
    <property type="entry name" value="SPRY"/>
    <property type="match status" value="1"/>
</dbReference>
<gene>
    <name evidence="8" type="ORF">AALO_G00267920</name>
</gene>
<dbReference type="GO" id="GO:0008270">
    <property type="term" value="F:zinc ion binding"/>
    <property type="evidence" value="ECO:0007669"/>
    <property type="project" value="UniProtKB-KW"/>
</dbReference>
<dbReference type="Pfam" id="PF15227">
    <property type="entry name" value="zf-C3HC4_4"/>
    <property type="match status" value="1"/>
</dbReference>
<evidence type="ECO:0000256" key="5">
    <source>
        <dbReference type="SAM" id="Coils"/>
    </source>
</evidence>
<dbReference type="PROSITE" id="PS50188">
    <property type="entry name" value="B302_SPRY"/>
    <property type="match status" value="1"/>
</dbReference>
<keyword evidence="2 4" id="KW-0863">Zinc-finger</keyword>
<dbReference type="InterPro" id="IPR001870">
    <property type="entry name" value="B30.2/SPRY"/>
</dbReference>
<dbReference type="SUPFAM" id="SSF49899">
    <property type="entry name" value="Concanavalin A-like lectins/glucanases"/>
    <property type="match status" value="1"/>
</dbReference>
<dbReference type="EMBL" id="JADWDJ010000021">
    <property type="protein sequence ID" value="KAG5263726.1"/>
    <property type="molecule type" value="Genomic_DNA"/>
</dbReference>
<dbReference type="SMART" id="SM00589">
    <property type="entry name" value="PRY"/>
    <property type="match status" value="1"/>
</dbReference>
<feature type="coiled-coil region" evidence="5">
    <location>
        <begin position="147"/>
        <end position="192"/>
    </location>
</feature>
<proteinExistence type="predicted"/>
<keyword evidence="3" id="KW-0862">Zinc</keyword>
<evidence type="ECO:0008006" key="10">
    <source>
        <dbReference type="Google" id="ProtNLM"/>
    </source>
</evidence>
<dbReference type="InterPro" id="IPR013320">
    <property type="entry name" value="ConA-like_dom_sf"/>
</dbReference>
<evidence type="ECO:0000256" key="1">
    <source>
        <dbReference type="ARBA" id="ARBA00022723"/>
    </source>
</evidence>
<comment type="caution">
    <text evidence="8">The sequence shown here is derived from an EMBL/GenBank/DDBJ whole genome shotgun (WGS) entry which is preliminary data.</text>
</comment>
<dbReference type="PRINTS" id="PR01407">
    <property type="entry name" value="BUTYPHLNCDUF"/>
</dbReference>
<evidence type="ECO:0000313" key="9">
    <source>
        <dbReference type="Proteomes" id="UP000823561"/>
    </source>
</evidence>
<evidence type="ECO:0000259" key="7">
    <source>
        <dbReference type="PROSITE" id="PS50188"/>
    </source>
</evidence>
<dbReference type="SMART" id="SM00184">
    <property type="entry name" value="RING"/>
    <property type="match status" value="1"/>
</dbReference>
<dbReference type="InterPro" id="IPR043136">
    <property type="entry name" value="B30.2/SPRY_sf"/>
</dbReference>
<dbReference type="PROSITE" id="PS00518">
    <property type="entry name" value="ZF_RING_1"/>
    <property type="match status" value="1"/>
</dbReference>
<dbReference type="Pfam" id="PF13765">
    <property type="entry name" value="PRY"/>
    <property type="match status" value="1"/>
</dbReference>